<dbReference type="Proteomes" id="UP000694251">
    <property type="component" value="Chromosome 6"/>
</dbReference>
<dbReference type="GO" id="GO:0005829">
    <property type="term" value="C:cytosol"/>
    <property type="evidence" value="ECO:0007669"/>
    <property type="project" value="GOC"/>
</dbReference>
<dbReference type="PANTHER" id="PTHR12820">
    <property type="entry name" value="VACUOLAR SORTING PROTEIN 53"/>
    <property type="match status" value="1"/>
</dbReference>
<name>A0A8T2CL89_ARASU</name>
<keyword evidence="2" id="KW-1185">Reference proteome</keyword>
<reference evidence="1 2" key="1">
    <citation type="submission" date="2020-12" db="EMBL/GenBank/DDBJ databases">
        <title>Concerted genomic and epigenomic changes stabilize Arabidopsis allopolyploids.</title>
        <authorList>
            <person name="Chen Z."/>
        </authorList>
    </citation>
    <scope>NUCLEOTIDE SEQUENCE [LARGE SCALE GENOMIC DNA]</scope>
    <source>
        <strain evidence="1">As9502</strain>
        <tissue evidence="1">Leaf</tissue>
    </source>
</reference>
<dbReference type="OrthoDB" id="10261632at2759"/>
<accession>A0A8T2CL89</accession>
<dbReference type="GO" id="GO:0042147">
    <property type="term" value="P:retrograde transport, endosome to Golgi"/>
    <property type="evidence" value="ECO:0007669"/>
    <property type="project" value="InterPro"/>
</dbReference>
<proteinExistence type="predicted"/>
<comment type="caution">
    <text evidence="1">The sequence shown here is derived from an EMBL/GenBank/DDBJ whole genome shotgun (WGS) entry which is preliminary data.</text>
</comment>
<dbReference type="AlphaFoldDB" id="A0A8T2CL89"/>
<organism evidence="1 2">
    <name type="scientific">Arabidopsis suecica</name>
    <name type="common">Swedish thale-cress</name>
    <name type="synonym">Cardaminopsis suecica</name>
    <dbReference type="NCBI Taxonomy" id="45249"/>
    <lineage>
        <taxon>Eukaryota</taxon>
        <taxon>Viridiplantae</taxon>
        <taxon>Streptophyta</taxon>
        <taxon>Embryophyta</taxon>
        <taxon>Tracheophyta</taxon>
        <taxon>Spermatophyta</taxon>
        <taxon>Magnoliopsida</taxon>
        <taxon>eudicotyledons</taxon>
        <taxon>Gunneridae</taxon>
        <taxon>Pentapetalae</taxon>
        <taxon>rosids</taxon>
        <taxon>malvids</taxon>
        <taxon>Brassicales</taxon>
        <taxon>Brassicaceae</taxon>
        <taxon>Camelineae</taxon>
        <taxon>Arabidopsis</taxon>
    </lineage>
</organism>
<evidence type="ECO:0000313" key="1">
    <source>
        <dbReference type="EMBL" id="KAG7600309.1"/>
    </source>
</evidence>
<dbReference type="InterPro" id="IPR039766">
    <property type="entry name" value="Vps53"/>
</dbReference>
<dbReference type="GO" id="GO:0000938">
    <property type="term" value="C:GARP complex"/>
    <property type="evidence" value="ECO:0007669"/>
    <property type="project" value="InterPro"/>
</dbReference>
<evidence type="ECO:0000313" key="2">
    <source>
        <dbReference type="Proteomes" id="UP000694251"/>
    </source>
</evidence>
<sequence length="125" mass="14133">MALQNVSAASYSEFVKLQMSRAEAILKVILSPTDSVADTYSALCPKGTPTKLQRIVDLKFLTIHDSTRQSNEELISQTQSSIKELFLQSSPGKMDEMPRIRSTRHRATRAARERYDHATHTIFHV</sequence>
<dbReference type="PANTHER" id="PTHR12820:SF0">
    <property type="entry name" value="VACUOLAR PROTEIN SORTING-ASSOCIATED PROTEIN 53 HOMOLOG"/>
    <property type="match status" value="1"/>
</dbReference>
<protein>
    <submittedName>
        <fullName evidence="1">Uncharacterized protein</fullName>
    </submittedName>
</protein>
<dbReference type="EMBL" id="JAEFBJ010000006">
    <property type="protein sequence ID" value="KAG7600309.1"/>
    <property type="molecule type" value="Genomic_DNA"/>
</dbReference>
<gene>
    <name evidence="1" type="ORF">ISN44_As06g044260</name>
</gene>